<dbReference type="Pfam" id="PF11107">
    <property type="entry name" value="FANCF"/>
    <property type="match status" value="1"/>
</dbReference>
<sequence length="346" mass="40284">MTAEILMKNVYTFANILSQAGSDIVAKWNHISLNNAFNWADYCIKVFQQIENKPYRGEIEKHMTAMTLHLHPPSCLKLRVEDLGKARVILERTLLQNPYLPEKLSRTIIEQKQKSKGNNLELAECQEIVNEVTRVSMLMKTLQTDEDLYRQTQLISEATALLSTVISLSSCSSKSQRFECYVYNLLSRLAKKVGKLMLCVLPSGTTYTDSQLQDLHNIIVRWLSEPQNSRFLVTSCKVLIQEACRYHTDLCQSYLDHIVSWAERLEPSYNEDDTNFYSWRYRCTESSEKGKDHRTFEKLCEHLENLLNVNKQCQLTLKHTLQSLKEKSYFNVYSDILKRLNQIAEY</sequence>
<dbReference type="GO" id="GO:0036297">
    <property type="term" value="P:interstrand cross-link repair"/>
    <property type="evidence" value="ECO:0007669"/>
    <property type="project" value="InterPro"/>
</dbReference>
<dbReference type="AlphaFoldDB" id="A0A8W8L8F2"/>
<dbReference type="Gene3D" id="1.25.40.490">
    <property type="match status" value="1"/>
</dbReference>
<dbReference type="SUPFAM" id="SSF48371">
    <property type="entry name" value="ARM repeat"/>
    <property type="match status" value="1"/>
</dbReference>
<name>A0A8W8L8F2_MAGGI</name>
<dbReference type="Proteomes" id="UP000005408">
    <property type="component" value="Unassembled WGS sequence"/>
</dbReference>
<dbReference type="EnsemblMetazoa" id="G26871.2">
    <property type="protein sequence ID" value="G26871.2:cds"/>
    <property type="gene ID" value="G26871"/>
</dbReference>
<dbReference type="GO" id="GO:0043240">
    <property type="term" value="C:Fanconi anaemia nuclear complex"/>
    <property type="evidence" value="ECO:0007669"/>
    <property type="project" value="InterPro"/>
</dbReference>
<dbReference type="PANTHER" id="PTHR14449">
    <property type="entry name" value="FANCONI ANEMIA GROUP F PROTEIN FANCF"/>
    <property type="match status" value="1"/>
</dbReference>
<proteinExistence type="predicted"/>
<accession>A0A8W8L8F2</accession>
<evidence type="ECO:0000313" key="2">
    <source>
        <dbReference type="Proteomes" id="UP000005408"/>
    </source>
</evidence>
<protein>
    <submittedName>
        <fullName evidence="1">Uncharacterized protein</fullName>
    </submittedName>
</protein>
<reference evidence="1" key="1">
    <citation type="submission" date="2022-08" db="UniProtKB">
        <authorList>
            <consortium name="EnsemblMetazoa"/>
        </authorList>
    </citation>
    <scope>IDENTIFICATION</scope>
    <source>
        <strain evidence="1">05x7-T-G4-1.051#20</strain>
    </source>
</reference>
<dbReference type="PANTHER" id="PTHR14449:SF2">
    <property type="entry name" value="FANCONI ANEMIA GROUP F PROTEIN"/>
    <property type="match status" value="1"/>
</dbReference>
<dbReference type="InterPro" id="IPR038505">
    <property type="entry name" value="FANCF_C_sf"/>
</dbReference>
<keyword evidence="2" id="KW-1185">Reference proteome</keyword>
<dbReference type="InterPro" id="IPR035428">
    <property type="entry name" value="FANCF"/>
</dbReference>
<evidence type="ECO:0000313" key="1">
    <source>
        <dbReference type="EnsemblMetazoa" id="G26871.2:cds"/>
    </source>
</evidence>
<dbReference type="InterPro" id="IPR016024">
    <property type="entry name" value="ARM-type_fold"/>
</dbReference>
<organism evidence="1 2">
    <name type="scientific">Magallana gigas</name>
    <name type="common">Pacific oyster</name>
    <name type="synonym">Crassostrea gigas</name>
    <dbReference type="NCBI Taxonomy" id="29159"/>
    <lineage>
        <taxon>Eukaryota</taxon>
        <taxon>Metazoa</taxon>
        <taxon>Spiralia</taxon>
        <taxon>Lophotrochozoa</taxon>
        <taxon>Mollusca</taxon>
        <taxon>Bivalvia</taxon>
        <taxon>Autobranchia</taxon>
        <taxon>Pteriomorphia</taxon>
        <taxon>Ostreida</taxon>
        <taxon>Ostreoidea</taxon>
        <taxon>Ostreidae</taxon>
        <taxon>Magallana</taxon>
    </lineage>
</organism>